<keyword evidence="1" id="KW-1133">Transmembrane helix</keyword>
<keyword evidence="1" id="KW-0472">Membrane</keyword>
<proteinExistence type="predicted"/>
<accession>A0A136JEB3</accession>
<feature type="transmembrane region" description="Helical" evidence="1">
    <location>
        <begin position="6"/>
        <end position="24"/>
    </location>
</feature>
<dbReference type="AlphaFoldDB" id="A0A136JEB3"/>
<keyword evidence="1" id="KW-0812">Transmembrane</keyword>
<evidence type="ECO:0000313" key="2">
    <source>
        <dbReference type="EMBL" id="KXJ95503.1"/>
    </source>
</evidence>
<dbReference type="EMBL" id="KQ964246">
    <property type="protein sequence ID" value="KXJ95503.1"/>
    <property type="molecule type" value="Genomic_DNA"/>
</dbReference>
<protein>
    <submittedName>
        <fullName evidence="2">Uncharacterized protein</fullName>
    </submittedName>
</protein>
<reference evidence="2 3" key="1">
    <citation type="submission" date="2016-02" db="EMBL/GenBank/DDBJ databases">
        <title>Draft genome sequence of Microdochium bolleyi, a fungal endophyte of beachgrass.</title>
        <authorList>
            <consortium name="DOE Joint Genome Institute"/>
            <person name="David A.S."/>
            <person name="May G."/>
            <person name="Haridas S."/>
            <person name="Lim J."/>
            <person name="Wang M."/>
            <person name="Labutti K."/>
            <person name="Lipzen A."/>
            <person name="Barry K."/>
            <person name="Grigoriev I.V."/>
        </authorList>
    </citation>
    <scope>NUCLEOTIDE SEQUENCE [LARGE SCALE GENOMIC DNA]</scope>
    <source>
        <strain evidence="2 3">J235TASD1</strain>
    </source>
</reference>
<gene>
    <name evidence="2" type="ORF">Micbo1qcDRAFT_157469</name>
</gene>
<feature type="non-terminal residue" evidence="2">
    <location>
        <position position="52"/>
    </location>
</feature>
<dbReference type="InParanoid" id="A0A136JEB3"/>
<evidence type="ECO:0000313" key="3">
    <source>
        <dbReference type="Proteomes" id="UP000070501"/>
    </source>
</evidence>
<name>A0A136JEB3_9PEZI</name>
<dbReference type="Proteomes" id="UP000070501">
    <property type="component" value="Unassembled WGS sequence"/>
</dbReference>
<evidence type="ECO:0000256" key="1">
    <source>
        <dbReference type="SAM" id="Phobius"/>
    </source>
</evidence>
<sequence>MPKGIYFWHGMVVLVMVGLRFRAFDVGSVGSCRMVGCGHGQRVVGGQFERRV</sequence>
<organism evidence="2 3">
    <name type="scientific">Microdochium bolleyi</name>
    <dbReference type="NCBI Taxonomy" id="196109"/>
    <lineage>
        <taxon>Eukaryota</taxon>
        <taxon>Fungi</taxon>
        <taxon>Dikarya</taxon>
        <taxon>Ascomycota</taxon>
        <taxon>Pezizomycotina</taxon>
        <taxon>Sordariomycetes</taxon>
        <taxon>Xylariomycetidae</taxon>
        <taxon>Xylariales</taxon>
        <taxon>Microdochiaceae</taxon>
        <taxon>Microdochium</taxon>
    </lineage>
</organism>
<keyword evidence="3" id="KW-1185">Reference proteome</keyword>